<evidence type="ECO:0000256" key="1">
    <source>
        <dbReference type="SAM" id="SignalP"/>
    </source>
</evidence>
<organism evidence="2 3">
    <name type="scientific">Nocardia arthritidis</name>
    <dbReference type="NCBI Taxonomy" id="228602"/>
    <lineage>
        <taxon>Bacteria</taxon>
        <taxon>Bacillati</taxon>
        <taxon>Actinomycetota</taxon>
        <taxon>Actinomycetes</taxon>
        <taxon>Mycobacteriales</taxon>
        <taxon>Nocardiaceae</taxon>
        <taxon>Nocardia</taxon>
    </lineage>
</organism>
<dbReference type="AlphaFoldDB" id="A0A6G9YE46"/>
<dbReference type="PROSITE" id="PS51257">
    <property type="entry name" value="PROKAR_LIPOPROTEIN"/>
    <property type="match status" value="1"/>
</dbReference>
<evidence type="ECO:0000313" key="2">
    <source>
        <dbReference type="EMBL" id="QIS11458.1"/>
    </source>
</evidence>
<feature type="chain" id="PRO_5026012499" description="Protein activator of alkane oxidation PraB" evidence="1">
    <location>
        <begin position="29"/>
        <end position="211"/>
    </location>
</feature>
<name>A0A6G9YE46_9NOCA</name>
<gene>
    <name evidence="2" type="ORF">F5544_17920</name>
</gene>
<accession>A0A6G9YE46</accession>
<dbReference type="KEGG" id="nah:F5544_17920"/>
<keyword evidence="3" id="KW-1185">Reference proteome</keyword>
<reference evidence="2 3" key="1">
    <citation type="journal article" date="2019" name="ACS Chem. Biol.">
        <title>Identification and Mobilization of a Cryptic Antibiotic Biosynthesis Gene Locus from a Human-Pathogenic Nocardia Isolate.</title>
        <authorList>
            <person name="Herisse M."/>
            <person name="Ishida K."/>
            <person name="Porter J.L."/>
            <person name="Howden B."/>
            <person name="Hertweck C."/>
            <person name="Stinear T.P."/>
            <person name="Pidot S.J."/>
        </authorList>
    </citation>
    <scope>NUCLEOTIDE SEQUENCE [LARGE SCALE GENOMIC DNA]</scope>
    <source>
        <strain evidence="2 3">AUSMDU00012717</strain>
    </source>
</reference>
<feature type="signal peptide" evidence="1">
    <location>
        <begin position="1"/>
        <end position="28"/>
    </location>
</feature>
<proteinExistence type="predicted"/>
<evidence type="ECO:0000313" key="3">
    <source>
        <dbReference type="Proteomes" id="UP000503540"/>
    </source>
</evidence>
<dbReference type="RefSeq" id="WP_167474264.1">
    <property type="nucleotide sequence ID" value="NZ_CP046172.1"/>
</dbReference>
<keyword evidence="1" id="KW-0732">Signal</keyword>
<evidence type="ECO:0008006" key="4">
    <source>
        <dbReference type="Google" id="ProtNLM"/>
    </source>
</evidence>
<dbReference type="EMBL" id="CP046172">
    <property type="protein sequence ID" value="QIS11458.1"/>
    <property type="molecule type" value="Genomic_DNA"/>
</dbReference>
<dbReference type="Proteomes" id="UP000503540">
    <property type="component" value="Chromosome"/>
</dbReference>
<sequence length="211" mass="20380">MLGRFTFTCLALTAASCTAVAVASPAQADASTTVTPAGAAVSAVNQGPLTFAAGEVTGSCNTVNANGSVPAAPGNQNASGPVSVQIGSPTIGDCSSSLPVTIAVSTSGTWGVQVQYGSTITGSLTIPQGGMVIQGSGLANCTTVVAPDGPVTLSGTFTNGNPPTVTIDNVSAPIRTTGDPICPTDATTGSVSGTLVLNNTTDPSQPITVGP</sequence>
<protein>
    <recommendedName>
        <fullName evidence="4">Protein activator of alkane oxidation PraB</fullName>
    </recommendedName>
</protein>